<evidence type="ECO:0000256" key="3">
    <source>
        <dbReference type="ARBA" id="ARBA00022630"/>
    </source>
</evidence>
<dbReference type="GO" id="GO:0050660">
    <property type="term" value="F:flavin adenine dinucleotide binding"/>
    <property type="evidence" value="ECO:0007669"/>
    <property type="project" value="InterPro"/>
</dbReference>
<dbReference type="GO" id="GO:0009055">
    <property type="term" value="F:electron transfer activity"/>
    <property type="evidence" value="ECO:0007669"/>
    <property type="project" value="InterPro"/>
</dbReference>
<dbReference type="GO" id="GO:0004783">
    <property type="term" value="F:sulfite reductase (NADPH) activity"/>
    <property type="evidence" value="ECO:0007669"/>
    <property type="project" value="UniProtKB-EC"/>
</dbReference>
<dbReference type="PANTHER" id="PTHR19384:SF128">
    <property type="entry name" value="NADPH OXIDOREDUCTASE A"/>
    <property type="match status" value="1"/>
</dbReference>
<comment type="subunit">
    <text evidence="11">Alpha(8)-beta(8). The alpha component is a flavoprotein, the beta component is a hemoprotein.</text>
</comment>
<dbReference type="PROSITE" id="PS51384">
    <property type="entry name" value="FAD_FR"/>
    <property type="match status" value="1"/>
</dbReference>
<dbReference type="InterPro" id="IPR017927">
    <property type="entry name" value="FAD-bd_FR_type"/>
</dbReference>
<dbReference type="STRING" id="291169.A9E74_00804"/>
<keyword evidence="9 11" id="KW-0198">Cysteine biosynthesis</keyword>
<feature type="domain" description="Flavodoxin-like" evidence="13">
    <location>
        <begin position="63"/>
        <end position="201"/>
    </location>
</feature>
<reference evidence="15 16" key="1">
    <citation type="submission" date="2016-07" db="EMBL/GenBank/DDBJ databases">
        <title>Draft Genome Sequence of Methylophaga muralis Bur 1.</title>
        <authorList>
            <person name="Vasilenko O.V."/>
            <person name="Doronina N.V."/>
            <person name="Shmareva M.N."/>
            <person name="Tarlachkov S.V."/>
            <person name="Mustakhimov I."/>
            <person name="Trotsenko Y.A."/>
        </authorList>
    </citation>
    <scope>NUCLEOTIDE SEQUENCE [LARGE SCALE GENOMIC DNA]</scope>
    <source>
        <strain evidence="15 16">Bur 1</strain>
    </source>
</reference>
<evidence type="ECO:0000256" key="5">
    <source>
        <dbReference type="ARBA" id="ARBA00022827"/>
    </source>
</evidence>
<dbReference type="InterPro" id="IPR003097">
    <property type="entry name" value="CysJ-like_FAD-binding"/>
</dbReference>
<dbReference type="GO" id="GO:0005829">
    <property type="term" value="C:cytosol"/>
    <property type="evidence" value="ECO:0007669"/>
    <property type="project" value="TreeGrafter"/>
</dbReference>
<comment type="function">
    <text evidence="11">Component of the sulfite reductase complex that catalyzes the 6-electron reduction of sulfite to sulfide. This is one of several activities required for the biosynthesis of L-cysteine from sulfate. The flavoprotein component catalyzes the electron flow from NADPH -&gt; FAD -&gt; FMN to the hemoprotein component.</text>
</comment>
<evidence type="ECO:0000313" key="16">
    <source>
        <dbReference type="Proteomes" id="UP000094379"/>
    </source>
</evidence>
<feature type="binding site" evidence="12">
    <location>
        <begin position="519"/>
        <end position="520"/>
    </location>
    <ligand>
        <name>NADP(+)</name>
        <dbReference type="ChEBI" id="CHEBI:58349"/>
    </ligand>
</feature>
<comment type="caution">
    <text evidence="15">The sequence shown here is derived from an EMBL/GenBank/DDBJ whole genome shotgun (WGS) entry which is preliminary data.</text>
</comment>
<comment type="cofactor">
    <cofactor evidence="11 12">
        <name>FAD</name>
        <dbReference type="ChEBI" id="CHEBI:57692"/>
    </cofactor>
    <text evidence="11 12">Binds 1 FAD per subunit.</text>
</comment>
<dbReference type="NCBIfam" id="NF004859">
    <property type="entry name" value="PRK06214.1"/>
    <property type="match status" value="1"/>
</dbReference>
<dbReference type="SUPFAM" id="SSF52343">
    <property type="entry name" value="Ferredoxin reductase-like, C-terminal NADP-linked domain"/>
    <property type="match status" value="1"/>
</dbReference>
<keyword evidence="5 11" id="KW-0274">FAD</keyword>
<comment type="cofactor">
    <cofactor evidence="11 12">
        <name>FMN</name>
        <dbReference type="ChEBI" id="CHEBI:58210"/>
    </cofactor>
    <text evidence="11 12">Binds 1 FMN per subunit.</text>
</comment>
<dbReference type="PROSITE" id="PS00201">
    <property type="entry name" value="FLAVODOXIN"/>
    <property type="match status" value="1"/>
</dbReference>
<evidence type="ECO:0000256" key="10">
    <source>
        <dbReference type="ARBA" id="ARBA00052219"/>
    </source>
</evidence>
<dbReference type="GO" id="GO:0019344">
    <property type="term" value="P:cysteine biosynthetic process"/>
    <property type="evidence" value="ECO:0007669"/>
    <property type="project" value="UniProtKB-KW"/>
</dbReference>
<dbReference type="PRINTS" id="PR00371">
    <property type="entry name" value="FPNCR"/>
</dbReference>
<dbReference type="InterPro" id="IPR001433">
    <property type="entry name" value="OxRdtase_FAD/NAD-bd"/>
</dbReference>
<keyword evidence="3 11" id="KW-0285">Flavoprotein</keyword>
<proteinExistence type="predicted"/>
<evidence type="ECO:0000256" key="7">
    <source>
        <dbReference type="ARBA" id="ARBA00022982"/>
    </source>
</evidence>
<dbReference type="InterPro" id="IPR010199">
    <property type="entry name" value="CysJ"/>
</dbReference>
<protein>
    <recommendedName>
        <fullName evidence="11">Sulfite reductase [NADPH] flavoprotein alpha-component</fullName>
        <shortName evidence="11">SiR-FP</shortName>
        <ecNumber evidence="11">1.8.1.2</ecNumber>
    </recommendedName>
</protein>
<dbReference type="PATRIC" id="fig|291169.3.peg.806"/>
<keyword evidence="2 11" id="KW-0028">Amino-acid biosynthesis</keyword>
<dbReference type="Pfam" id="PF00667">
    <property type="entry name" value="FAD_binding_1"/>
    <property type="match status" value="1"/>
</dbReference>
<feature type="binding site" evidence="12">
    <location>
        <begin position="525"/>
        <end position="529"/>
    </location>
    <ligand>
        <name>NADP(+)</name>
        <dbReference type="ChEBI" id="CHEBI:58349"/>
    </ligand>
</feature>
<dbReference type="NCBIfam" id="TIGR01931">
    <property type="entry name" value="cysJ"/>
    <property type="match status" value="1"/>
</dbReference>
<dbReference type="InterPro" id="IPR029039">
    <property type="entry name" value="Flavoprotein-like_sf"/>
</dbReference>
<dbReference type="PROSITE" id="PS50902">
    <property type="entry name" value="FLAVODOXIN_LIKE"/>
    <property type="match status" value="1"/>
</dbReference>
<name>A0A1E3GTT5_9GAMM</name>
<comment type="catalytic activity">
    <reaction evidence="10 11">
        <text>hydrogen sulfide + 3 NADP(+) + 3 H2O = sulfite + 3 NADPH + 4 H(+)</text>
        <dbReference type="Rhea" id="RHEA:13801"/>
        <dbReference type="ChEBI" id="CHEBI:15377"/>
        <dbReference type="ChEBI" id="CHEBI:15378"/>
        <dbReference type="ChEBI" id="CHEBI:17359"/>
        <dbReference type="ChEBI" id="CHEBI:29919"/>
        <dbReference type="ChEBI" id="CHEBI:57783"/>
        <dbReference type="ChEBI" id="CHEBI:58349"/>
        <dbReference type="EC" id="1.8.1.2"/>
    </reaction>
</comment>
<feature type="domain" description="FAD-binding FR-type" evidence="14">
    <location>
        <begin position="233"/>
        <end position="448"/>
    </location>
</feature>
<evidence type="ECO:0000256" key="9">
    <source>
        <dbReference type="ARBA" id="ARBA00023192"/>
    </source>
</evidence>
<dbReference type="PIRSF" id="PIRSF000207">
    <property type="entry name" value="SiR-FP_CysJ"/>
    <property type="match status" value="1"/>
</dbReference>
<keyword evidence="7 11" id="KW-0249">Electron transport</keyword>
<dbReference type="SUPFAM" id="SSF63380">
    <property type="entry name" value="Riboflavin synthase domain-like"/>
    <property type="match status" value="1"/>
</dbReference>
<organism evidence="15 16">
    <name type="scientific">Methylophaga muralis</name>
    <dbReference type="NCBI Taxonomy" id="291169"/>
    <lineage>
        <taxon>Bacteria</taxon>
        <taxon>Pseudomonadati</taxon>
        <taxon>Pseudomonadota</taxon>
        <taxon>Gammaproteobacteria</taxon>
        <taxon>Thiotrichales</taxon>
        <taxon>Piscirickettsiaceae</taxon>
        <taxon>Methylophaga</taxon>
    </lineage>
</organism>
<evidence type="ECO:0000259" key="13">
    <source>
        <dbReference type="PROSITE" id="PS50902"/>
    </source>
</evidence>
<dbReference type="InterPro" id="IPR017938">
    <property type="entry name" value="Riboflavin_synthase-like_b-brl"/>
</dbReference>
<dbReference type="InterPro" id="IPR023173">
    <property type="entry name" value="NADPH_Cyt_P450_Rdtase_alpha"/>
</dbReference>
<dbReference type="EMBL" id="MCRI01000005">
    <property type="protein sequence ID" value="ODN67460.1"/>
    <property type="molecule type" value="Genomic_DNA"/>
</dbReference>
<comment type="pathway">
    <text evidence="11">Sulfur metabolism; hydrogen sulfide biosynthesis; hydrogen sulfide from sulfite (NADPH route): step 1/1.</text>
</comment>
<dbReference type="InterPro" id="IPR001709">
    <property type="entry name" value="Flavoprot_Pyr_Nucl_cyt_Rdtase"/>
</dbReference>
<accession>A0A1E3GTT5</accession>
<feature type="binding site" evidence="12">
    <location>
        <begin position="404"/>
        <end position="406"/>
    </location>
    <ligand>
        <name>FAD</name>
        <dbReference type="ChEBI" id="CHEBI:57692"/>
    </ligand>
</feature>
<dbReference type="Pfam" id="PF00258">
    <property type="entry name" value="Flavodoxin_1"/>
    <property type="match status" value="1"/>
</dbReference>
<dbReference type="Gene3D" id="3.40.50.360">
    <property type="match status" value="1"/>
</dbReference>
<evidence type="ECO:0000256" key="12">
    <source>
        <dbReference type="PIRSR" id="PIRSR000207-1"/>
    </source>
</evidence>
<dbReference type="InterPro" id="IPR001094">
    <property type="entry name" value="Flavdoxin-like"/>
</dbReference>
<sequence length="599" mass="66931">MNIRLPNAPLTDEQLQQLNNLLQGLEGWQVDWLSGYLSGYRAAQVGTAVMEAGPSLAEQAIKLTVLYGSQTGNTEAVAGQLAEKAKASGIEVKLWDMAEYKPRELKNEQYLAVLTSTHGEGEPPDNAMDLYEFLNSRKAPGLKGLHYSVLSLGDSSYEFFCQTGKDFDERLQKLGATAVIPRVDCDVDYDDLAEKWIAEFVGALTSSMQASAAPPSASAAMSQLETSVQYDRKHPFSAPLLENQLLSGRGSSKEVRHIEISLEGSGLQYEPGDALGVYPQNDPALVSMLIDALGFDADSSVELDEQQETLTNALMHHREITVLTRPLVEKWAELAQSDELNKLMESKAAVTEWIRGRDVLDLVQSYPLADIDANGFIKLLRKLPPRLYSIASSQAAVDEEVHITVATVRYNAHNRERGGVASTWLADRLAEDATIPVYIDPNKNFKLPADDNAPIIMIGPGTGVAPFRSFMQEREERGARGPNWLFFGDQHFLTDFLYQTEWLAWRKSGLLTHLDVAFSRDQTEKIYVQHRIREKSIEIWNWLQDGAHIYVCGDADNMAPDVNEALIDIISQQGNKSREDATEYLRQLTRDKRYQRDVY</sequence>
<dbReference type="AlphaFoldDB" id="A0A1E3GTT5"/>
<dbReference type="Gene3D" id="3.40.50.80">
    <property type="entry name" value="Nucleotide-binding domain of ferredoxin-NADP reductase (FNR) module"/>
    <property type="match status" value="1"/>
</dbReference>
<dbReference type="GO" id="GO:0010181">
    <property type="term" value="F:FMN binding"/>
    <property type="evidence" value="ECO:0007669"/>
    <property type="project" value="InterPro"/>
</dbReference>
<dbReference type="Gene3D" id="1.20.990.10">
    <property type="entry name" value="NADPH-cytochrome p450 Reductase, Chain A, domain 3"/>
    <property type="match status" value="1"/>
</dbReference>
<keyword evidence="8 11" id="KW-0560">Oxidoreductase</keyword>
<gene>
    <name evidence="15" type="primary">cysJ</name>
    <name evidence="15" type="ORF">A9E74_00804</name>
</gene>
<feature type="binding site" evidence="12">
    <location>
        <position position="410"/>
    </location>
    <ligand>
        <name>FAD</name>
        <dbReference type="ChEBI" id="CHEBI:57692"/>
    </ligand>
</feature>
<dbReference type="SUPFAM" id="SSF52218">
    <property type="entry name" value="Flavoproteins"/>
    <property type="match status" value="1"/>
</dbReference>
<feature type="binding site" evidence="12">
    <location>
        <begin position="419"/>
        <end position="422"/>
    </location>
    <ligand>
        <name>FAD</name>
        <dbReference type="ChEBI" id="CHEBI:57692"/>
    </ligand>
</feature>
<feature type="binding site" evidence="12">
    <location>
        <position position="561"/>
    </location>
    <ligand>
        <name>NADP(+)</name>
        <dbReference type="ChEBI" id="CHEBI:58349"/>
    </ligand>
</feature>
<evidence type="ECO:0000256" key="8">
    <source>
        <dbReference type="ARBA" id="ARBA00023002"/>
    </source>
</evidence>
<feature type="binding site" evidence="12">
    <location>
        <position position="599"/>
    </location>
    <ligand>
        <name>FAD</name>
        <dbReference type="ChEBI" id="CHEBI:57692"/>
    </ligand>
</feature>
<dbReference type="UniPathway" id="UPA00140">
    <property type="reaction ID" value="UER00207"/>
</dbReference>
<evidence type="ECO:0000259" key="14">
    <source>
        <dbReference type="PROSITE" id="PS51384"/>
    </source>
</evidence>
<dbReference type="InterPro" id="IPR039261">
    <property type="entry name" value="FNR_nucleotide-bd"/>
</dbReference>
<evidence type="ECO:0000256" key="4">
    <source>
        <dbReference type="ARBA" id="ARBA00022643"/>
    </source>
</evidence>
<dbReference type="RefSeq" id="WP_069295342.1">
    <property type="nucleotide sequence ID" value="NZ_MCRI01000005.1"/>
</dbReference>
<keyword evidence="6 11" id="KW-0521">NADP</keyword>
<keyword evidence="4 11" id="KW-0288">FMN</keyword>
<dbReference type="InterPro" id="IPR008254">
    <property type="entry name" value="Flavodoxin/NO_synth"/>
</dbReference>
<dbReference type="GO" id="GO:0070814">
    <property type="term" value="P:hydrogen sulfide biosynthetic process"/>
    <property type="evidence" value="ECO:0007669"/>
    <property type="project" value="UniProtKB-UniPathway"/>
</dbReference>
<feature type="binding site" evidence="12">
    <location>
        <position position="321"/>
    </location>
    <ligand>
        <name>FAD</name>
        <dbReference type="ChEBI" id="CHEBI:57692"/>
    </ligand>
</feature>
<dbReference type="PRINTS" id="PR00369">
    <property type="entry name" value="FLAVODOXIN"/>
</dbReference>
<dbReference type="CDD" id="cd06199">
    <property type="entry name" value="SiR"/>
    <property type="match status" value="1"/>
</dbReference>
<feature type="binding site" evidence="12">
    <location>
        <begin position="152"/>
        <end position="161"/>
    </location>
    <ligand>
        <name>FMN</name>
        <dbReference type="ChEBI" id="CHEBI:58210"/>
    </ligand>
</feature>
<feature type="binding site" evidence="12">
    <location>
        <begin position="116"/>
        <end position="119"/>
    </location>
    <ligand>
        <name>FMN</name>
        <dbReference type="ChEBI" id="CHEBI:58210"/>
    </ligand>
</feature>
<dbReference type="EC" id="1.8.1.2" evidence="11"/>
<dbReference type="FunFam" id="3.40.50.80:FF:000001">
    <property type="entry name" value="NADPH--cytochrome P450 reductase 1"/>
    <property type="match status" value="1"/>
</dbReference>
<evidence type="ECO:0000256" key="2">
    <source>
        <dbReference type="ARBA" id="ARBA00022605"/>
    </source>
</evidence>
<evidence type="ECO:0000256" key="1">
    <source>
        <dbReference type="ARBA" id="ARBA00022448"/>
    </source>
</evidence>
<feature type="binding site" evidence="12">
    <location>
        <begin position="386"/>
        <end position="389"/>
    </location>
    <ligand>
        <name>FAD</name>
        <dbReference type="ChEBI" id="CHEBI:57692"/>
    </ligand>
</feature>
<dbReference type="Pfam" id="PF00175">
    <property type="entry name" value="NAD_binding_1"/>
    <property type="match status" value="1"/>
</dbReference>
<evidence type="ECO:0000313" key="15">
    <source>
        <dbReference type="EMBL" id="ODN67460.1"/>
    </source>
</evidence>
<dbReference type="InterPro" id="IPR001226">
    <property type="entry name" value="Flavodoxin_CS"/>
</dbReference>
<dbReference type="PANTHER" id="PTHR19384">
    <property type="entry name" value="NITRIC OXIDE SYNTHASE-RELATED"/>
    <property type="match status" value="1"/>
</dbReference>
<evidence type="ECO:0000256" key="6">
    <source>
        <dbReference type="ARBA" id="ARBA00022857"/>
    </source>
</evidence>
<evidence type="ECO:0000256" key="11">
    <source>
        <dbReference type="PIRNR" id="PIRNR000207"/>
    </source>
</evidence>
<keyword evidence="1 11" id="KW-0813">Transport</keyword>
<keyword evidence="16" id="KW-1185">Reference proteome</keyword>
<dbReference type="Gene3D" id="2.40.30.10">
    <property type="entry name" value="Translation factors"/>
    <property type="match status" value="1"/>
</dbReference>
<dbReference type="Proteomes" id="UP000094379">
    <property type="component" value="Unassembled WGS sequence"/>
</dbReference>